<dbReference type="AlphaFoldDB" id="C6SYM0"/>
<sequence length="62" mass="7151">MEIGTWSVYNISLHLLQTKALFTHLIQCAKPLQIFHSKVTSCVPGRISTFWLPPQRDQGKVW</sequence>
<reference evidence="1" key="1">
    <citation type="submission" date="2009-08" db="EMBL/GenBank/DDBJ databases">
        <authorList>
            <person name="Cheung F."/>
            <person name="Xiao Y."/>
            <person name="Chan A."/>
            <person name="Moskal W."/>
            <person name="Town C.D."/>
        </authorList>
    </citation>
    <scope>NUCLEOTIDE SEQUENCE</scope>
</reference>
<evidence type="ECO:0000313" key="1">
    <source>
        <dbReference type="EMBL" id="ACU14343.1"/>
    </source>
</evidence>
<name>C6SYM0_SOYBN</name>
<dbReference type="EMBL" id="BT090268">
    <property type="protein sequence ID" value="ACU14343.1"/>
    <property type="molecule type" value="mRNA"/>
</dbReference>
<organism evidence="1">
    <name type="scientific">Glycine max</name>
    <name type="common">Soybean</name>
    <name type="synonym">Glycine hispida</name>
    <dbReference type="NCBI Taxonomy" id="3847"/>
    <lineage>
        <taxon>Eukaryota</taxon>
        <taxon>Viridiplantae</taxon>
        <taxon>Streptophyta</taxon>
        <taxon>Embryophyta</taxon>
        <taxon>Tracheophyta</taxon>
        <taxon>Spermatophyta</taxon>
        <taxon>Magnoliopsida</taxon>
        <taxon>eudicotyledons</taxon>
        <taxon>Gunneridae</taxon>
        <taxon>Pentapetalae</taxon>
        <taxon>rosids</taxon>
        <taxon>fabids</taxon>
        <taxon>Fabales</taxon>
        <taxon>Fabaceae</taxon>
        <taxon>Papilionoideae</taxon>
        <taxon>50 kb inversion clade</taxon>
        <taxon>NPAAA clade</taxon>
        <taxon>indigoferoid/millettioid clade</taxon>
        <taxon>Phaseoleae</taxon>
        <taxon>Glycine</taxon>
        <taxon>Glycine subgen. Soja</taxon>
    </lineage>
</organism>
<protein>
    <submittedName>
        <fullName evidence="1">Uncharacterized protein</fullName>
    </submittedName>
</protein>
<proteinExistence type="evidence at transcript level"/>
<accession>C6SYM0</accession>